<accession>A0ABD2QLG0</accession>
<feature type="region of interest" description="Disordered" evidence="1">
    <location>
        <begin position="44"/>
        <end position="150"/>
    </location>
</feature>
<protein>
    <submittedName>
        <fullName evidence="3">Uncharacterized protein</fullName>
    </submittedName>
</protein>
<keyword evidence="2" id="KW-1133">Transmembrane helix</keyword>
<proteinExistence type="predicted"/>
<evidence type="ECO:0000256" key="2">
    <source>
        <dbReference type="SAM" id="Phobius"/>
    </source>
</evidence>
<organism evidence="3 4">
    <name type="scientific">Cichlidogyrus casuarinus</name>
    <dbReference type="NCBI Taxonomy" id="1844966"/>
    <lineage>
        <taxon>Eukaryota</taxon>
        <taxon>Metazoa</taxon>
        <taxon>Spiralia</taxon>
        <taxon>Lophotrochozoa</taxon>
        <taxon>Platyhelminthes</taxon>
        <taxon>Monogenea</taxon>
        <taxon>Monopisthocotylea</taxon>
        <taxon>Dactylogyridea</taxon>
        <taxon>Ancyrocephalidae</taxon>
        <taxon>Cichlidogyrus</taxon>
    </lineage>
</organism>
<dbReference type="Proteomes" id="UP001626550">
    <property type="component" value="Unassembled WGS sequence"/>
</dbReference>
<dbReference type="EMBL" id="JBJKFK010000086">
    <property type="protein sequence ID" value="KAL3319972.1"/>
    <property type="molecule type" value="Genomic_DNA"/>
</dbReference>
<feature type="compositionally biased region" description="Polar residues" evidence="1">
    <location>
        <begin position="137"/>
        <end position="150"/>
    </location>
</feature>
<evidence type="ECO:0000313" key="3">
    <source>
        <dbReference type="EMBL" id="KAL3319972.1"/>
    </source>
</evidence>
<evidence type="ECO:0000313" key="4">
    <source>
        <dbReference type="Proteomes" id="UP001626550"/>
    </source>
</evidence>
<keyword evidence="2" id="KW-0812">Transmembrane</keyword>
<dbReference type="AlphaFoldDB" id="A0ABD2QLG0"/>
<sequence>MDLIVFIAILMGALSVLVIYLFKRSFSDSKNAIPVSDLLDDVKKVKTKESKPKSKSSNKQSSKPIPDQILKKPPSKSAEEQKPKPQKNVKSATPKPAKEAKFPSSEIDPFLMEFDDSDEQVTSEWIPVESKKKSKPLKSNASVESDPSSKPVNVIEIKSATVQKKMPVKNQDLPLSAKTAPIVTTQQTQLLSISDVTLHFPLSN</sequence>
<keyword evidence="4" id="KW-1185">Reference proteome</keyword>
<gene>
    <name evidence="3" type="ORF">Ciccas_001355</name>
</gene>
<feature type="transmembrane region" description="Helical" evidence="2">
    <location>
        <begin position="6"/>
        <end position="22"/>
    </location>
</feature>
<keyword evidence="2" id="KW-0472">Membrane</keyword>
<reference evidence="3 4" key="1">
    <citation type="submission" date="2024-11" db="EMBL/GenBank/DDBJ databases">
        <title>Adaptive evolution of stress response genes in parasites aligns with host niche diversity.</title>
        <authorList>
            <person name="Hahn C."/>
            <person name="Resl P."/>
        </authorList>
    </citation>
    <scope>NUCLEOTIDE SEQUENCE [LARGE SCALE GENOMIC DNA]</scope>
    <source>
        <strain evidence="3">EGGRZ-B1_66</strain>
        <tissue evidence="3">Body</tissue>
    </source>
</reference>
<evidence type="ECO:0000256" key="1">
    <source>
        <dbReference type="SAM" id="MobiDB-lite"/>
    </source>
</evidence>
<comment type="caution">
    <text evidence="3">The sequence shown here is derived from an EMBL/GenBank/DDBJ whole genome shotgun (WGS) entry which is preliminary data.</text>
</comment>
<name>A0ABD2QLG0_9PLAT</name>